<feature type="transmembrane region" description="Helical" evidence="7">
    <location>
        <begin position="176"/>
        <end position="194"/>
    </location>
</feature>
<keyword evidence="6 7" id="KW-0472">Membrane</keyword>
<evidence type="ECO:0000256" key="2">
    <source>
        <dbReference type="ARBA" id="ARBA00004863"/>
    </source>
</evidence>
<comment type="pathway">
    <text evidence="2">Quinol/quinone metabolism; menaquinone biosynthesis.</text>
</comment>
<reference evidence="8 9" key="1">
    <citation type="submission" date="2016-02" db="EMBL/GenBank/DDBJ databases">
        <title>Genome sequence of Clostridium thermobutyricum DSM 4928.</title>
        <authorList>
            <person name="Poehlein A."/>
            <person name="Daniel R."/>
        </authorList>
    </citation>
    <scope>NUCLEOTIDE SEQUENCE [LARGE SCALE GENOMIC DNA]</scope>
    <source>
        <strain evidence="8 9">DSM 4928</strain>
    </source>
</reference>
<evidence type="ECO:0000256" key="4">
    <source>
        <dbReference type="ARBA" id="ARBA00022692"/>
    </source>
</evidence>
<dbReference type="Pfam" id="PF01040">
    <property type="entry name" value="UbiA"/>
    <property type="match status" value="1"/>
</dbReference>
<dbReference type="EC" id="2.5.1.74" evidence="8"/>
<evidence type="ECO:0000313" key="9">
    <source>
        <dbReference type="Proteomes" id="UP000191448"/>
    </source>
</evidence>
<protein>
    <submittedName>
        <fullName evidence="8">1,4-dihydroxy-2-naphthoate octaprenyltransferase</fullName>
        <ecNumber evidence="8">2.5.1.74</ecNumber>
    </submittedName>
</protein>
<evidence type="ECO:0000256" key="7">
    <source>
        <dbReference type="SAM" id="Phobius"/>
    </source>
</evidence>
<accession>A0A1V4SRP2</accession>
<evidence type="ECO:0000256" key="1">
    <source>
        <dbReference type="ARBA" id="ARBA00004141"/>
    </source>
</evidence>
<dbReference type="RefSeq" id="WP_080023954.1">
    <property type="nucleotide sequence ID" value="NZ_LTAY01000081.1"/>
</dbReference>
<gene>
    <name evidence="8" type="primary">menA</name>
    <name evidence="8" type="ORF">CLTHE_27710</name>
</gene>
<dbReference type="InterPro" id="IPR026046">
    <property type="entry name" value="UBIAD1"/>
</dbReference>
<dbReference type="GO" id="GO:0016020">
    <property type="term" value="C:membrane"/>
    <property type="evidence" value="ECO:0007669"/>
    <property type="project" value="UniProtKB-SubCell"/>
</dbReference>
<organism evidence="8 9">
    <name type="scientific">Clostridium thermobutyricum DSM 4928</name>
    <dbReference type="NCBI Taxonomy" id="1121339"/>
    <lineage>
        <taxon>Bacteria</taxon>
        <taxon>Bacillati</taxon>
        <taxon>Bacillota</taxon>
        <taxon>Clostridia</taxon>
        <taxon>Eubacteriales</taxon>
        <taxon>Clostridiaceae</taxon>
        <taxon>Clostridium</taxon>
    </lineage>
</organism>
<feature type="transmembrane region" description="Helical" evidence="7">
    <location>
        <begin position="120"/>
        <end position="139"/>
    </location>
</feature>
<dbReference type="GO" id="GO:0046428">
    <property type="term" value="F:1,4-dihydroxy-2-naphthoate polyprenyltransferase activity"/>
    <property type="evidence" value="ECO:0007669"/>
    <property type="project" value="UniProtKB-EC"/>
</dbReference>
<dbReference type="OrthoDB" id="9767568at2"/>
<keyword evidence="3" id="KW-0474">Menaquinone biosynthesis</keyword>
<feature type="transmembrane region" description="Helical" evidence="7">
    <location>
        <begin position="40"/>
        <end position="60"/>
    </location>
</feature>
<dbReference type="Gene3D" id="1.10.357.140">
    <property type="entry name" value="UbiA prenyltransferase"/>
    <property type="match status" value="1"/>
</dbReference>
<feature type="transmembrane region" description="Helical" evidence="7">
    <location>
        <begin position="287"/>
        <end position="308"/>
    </location>
</feature>
<comment type="subcellular location">
    <subcellularLocation>
        <location evidence="1">Membrane</location>
        <topology evidence="1">Multi-pass membrane protein</topology>
    </subcellularLocation>
</comment>
<evidence type="ECO:0000256" key="5">
    <source>
        <dbReference type="ARBA" id="ARBA00022989"/>
    </source>
</evidence>
<keyword evidence="4 7" id="KW-0812">Transmembrane</keyword>
<feature type="transmembrane region" description="Helical" evidence="7">
    <location>
        <begin position="92"/>
        <end position="114"/>
    </location>
</feature>
<keyword evidence="8" id="KW-0808">Transferase</keyword>
<name>A0A1V4SRP2_9CLOT</name>
<feature type="transmembrane region" description="Helical" evidence="7">
    <location>
        <begin position="151"/>
        <end position="170"/>
    </location>
</feature>
<evidence type="ECO:0000313" key="8">
    <source>
        <dbReference type="EMBL" id="OPX46550.1"/>
    </source>
</evidence>
<dbReference type="AlphaFoldDB" id="A0A1V4SRP2"/>
<evidence type="ECO:0000256" key="3">
    <source>
        <dbReference type="ARBA" id="ARBA00022428"/>
    </source>
</evidence>
<dbReference type="UniPathway" id="UPA00079"/>
<dbReference type="GO" id="GO:0009234">
    <property type="term" value="P:menaquinone biosynthetic process"/>
    <property type="evidence" value="ECO:0007669"/>
    <property type="project" value="UniProtKB-UniPathway"/>
</dbReference>
<keyword evidence="5 7" id="KW-1133">Transmembrane helix</keyword>
<feature type="transmembrane region" description="Helical" evidence="7">
    <location>
        <begin position="228"/>
        <end position="258"/>
    </location>
</feature>
<sequence length="309" mass="34157">MKDFFKRVYTVIEIRTGFATGLPVLSAGLFGAYLKGDLNITLLFLMFISGFSFNIVANIANEIRGYLKNEETDETMTGHKGSEGLARGDAKLIDAIIALLIFFILGGASGLLIVFITKDLLILLIGFLSALAAICYSLGPKPYIVYPVGELVSGIFVGGISSLVSAYIQLGELNLGIILYSVIGVFMTIFLMAANNTSDYNKDKGHRVTLPHVIGFENSIKIILPEGILMFSSLVSLMVLGYINIVLFLIGTFCMYYFGYVKWYKDYKKIKEPYKEMAKEWGPRPLLLIYSFNLLMSLGFVIFLIGGLI</sequence>
<dbReference type="InterPro" id="IPR000537">
    <property type="entry name" value="UbiA_prenyltransferase"/>
</dbReference>
<dbReference type="EMBL" id="LTAY01000081">
    <property type="protein sequence ID" value="OPX46550.1"/>
    <property type="molecule type" value="Genomic_DNA"/>
</dbReference>
<dbReference type="InterPro" id="IPR044878">
    <property type="entry name" value="UbiA_sf"/>
</dbReference>
<dbReference type="Proteomes" id="UP000191448">
    <property type="component" value="Unassembled WGS sequence"/>
</dbReference>
<evidence type="ECO:0000256" key="6">
    <source>
        <dbReference type="ARBA" id="ARBA00023136"/>
    </source>
</evidence>
<comment type="caution">
    <text evidence="8">The sequence shown here is derived from an EMBL/GenBank/DDBJ whole genome shotgun (WGS) entry which is preliminary data.</text>
</comment>
<proteinExistence type="predicted"/>
<dbReference type="CDD" id="cd13962">
    <property type="entry name" value="PT_UbiA_UBIAD1"/>
    <property type="match status" value="1"/>
</dbReference>